<reference evidence="4" key="1">
    <citation type="submission" date="2009-07" db="EMBL/GenBank/DDBJ databases">
        <authorList>
            <consortium name="US DOE Joint Genome Institute (JGI-PGF)"/>
            <person name="Lucas S."/>
            <person name="Copeland A."/>
            <person name="Lapidus A."/>
            <person name="Glavina del Rio T."/>
            <person name="Tice H."/>
            <person name="Bruce D."/>
            <person name="Goodwin L."/>
            <person name="Pitluck S."/>
            <person name="Larimer F."/>
            <person name="Land M.L."/>
            <person name="Mouttaki H."/>
            <person name="He Z."/>
            <person name="Zhou J."/>
            <person name="Hemme C.L."/>
        </authorList>
    </citation>
    <scope>NUCLEOTIDE SEQUENCE [LARGE SCALE GENOMIC DNA]</scope>
    <source>
        <strain evidence="4">DSM 2782</strain>
    </source>
</reference>
<gene>
    <name evidence="4" type="ORF">Cpap_0149</name>
</gene>
<proteinExistence type="inferred from homology"/>
<comment type="similarity">
    <text evidence="1">Belongs to the peptidase A24 family.</text>
</comment>
<dbReference type="InterPro" id="IPR050882">
    <property type="entry name" value="Prepilin_peptidase/N-MTase"/>
</dbReference>
<dbReference type="eggNOG" id="COG1989">
    <property type="taxonomic scope" value="Bacteria"/>
</dbReference>
<evidence type="ECO:0000256" key="1">
    <source>
        <dbReference type="ARBA" id="ARBA00005801"/>
    </source>
</evidence>
<dbReference type="Proteomes" id="UP000003860">
    <property type="component" value="Unassembled WGS sequence"/>
</dbReference>
<dbReference type="GO" id="GO:0005886">
    <property type="term" value="C:plasma membrane"/>
    <property type="evidence" value="ECO:0007669"/>
    <property type="project" value="TreeGrafter"/>
</dbReference>
<dbReference type="MEROPS" id="A24.019"/>
<dbReference type="GO" id="GO:0004190">
    <property type="term" value="F:aspartic-type endopeptidase activity"/>
    <property type="evidence" value="ECO:0007669"/>
    <property type="project" value="InterPro"/>
</dbReference>
<feature type="transmembrane region" description="Helical" evidence="2">
    <location>
        <begin position="12"/>
        <end position="30"/>
    </location>
</feature>
<feature type="transmembrane region" description="Helical" evidence="2">
    <location>
        <begin position="87"/>
        <end position="117"/>
    </location>
</feature>
<keyword evidence="2" id="KW-0812">Transmembrane</keyword>
<feature type="transmembrane region" description="Helical" evidence="2">
    <location>
        <begin position="58"/>
        <end position="75"/>
    </location>
</feature>
<dbReference type="RefSeq" id="WP_004622453.1">
    <property type="nucleotide sequence ID" value="NZ_ACXX02000020.1"/>
</dbReference>
<feature type="transmembrane region" description="Helical" evidence="2">
    <location>
        <begin position="129"/>
        <end position="147"/>
    </location>
</feature>
<accession>F1TIG5</accession>
<comment type="caution">
    <text evidence="4">The sequence shown here is derived from an EMBL/GenBank/DDBJ whole genome shotgun (WGS) entry which is preliminary data.</text>
</comment>
<reference evidence="4" key="2">
    <citation type="submission" date="2011-01" db="EMBL/GenBank/DDBJ databases">
        <title>The Non-contiguous Finished genome of Clostridium papyrosolvens.</title>
        <authorList>
            <person name="Lucas S."/>
            <person name="Copeland A."/>
            <person name="Lapidus A."/>
            <person name="Cheng J.-F."/>
            <person name="Goodwin L."/>
            <person name="Pitluck S."/>
            <person name="Misra M."/>
            <person name="Chertkov O."/>
            <person name="Detter J.C."/>
            <person name="Han C."/>
            <person name="Tapia R."/>
            <person name="Land M."/>
            <person name="Hauser L."/>
            <person name="Kyrpides N."/>
            <person name="Ivanova N."/>
            <person name="Pagani I."/>
            <person name="Mouttaki H."/>
            <person name="He Z."/>
            <person name="Zhou J."/>
            <person name="Hemme C.L."/>
            <person name="Woyke T."/>
        </authorList>
    </citation>
    <scope>NUCLEOTIDE SEQUENCE [LARGE SCALE GENOMIC DNA]</scope>
    <source>
        <strain evidence="4">DSM 2782</strain>
    </source>
</reference>
<protein>
    <submittedName>
        <fullName evidence="4">Peptidase A24A prepilin type IV</fullName>
    </submittedName>
</protein>
<dbReference type="EMBL" id="ACXX02000020">
    <property type="protein sequence ID" value="EGD45782.1"/>
    <property type="molecule type" value="Genomic_DNA"/>
</dbReference>
<evidence type="ECO:0000256" key="2">
    <source>
        <dbReference type="SAM" id="Phobius"/>
    </source>
</evidence>
<evidence type="ECO:0000313" key="5">
    <source>
        <dbReference type="Proteomes" id="UP000003860"/>
    </source>
</evidence>
<name>F1TIG5_9FIRM</name>
<dbReference type="AlphaFoldDB" id="F1TIG5"/>
<dbReference type="PANTHER" id="PTHR30487:SF0">
    <property type="entry name" value="PREPILIN LEADER PEPTIDASE_N-METHYLTRANSFERASE-RELATED"/>
    <property type="match status" value="1"/>
</dbReference>
<dbReference type="STRING" id="588581.Cpap_0149"/>
<keyword evidence="5" id="KW-1185">Reference proteome</keyword>
<organism evidence="4 5">
    <name type="scientific">Ruminiclostridium papyrosolvens DSM 2782</name>
    <dbReference type="NCBI Taxonomy" id="588581"/>
    <lineage>
        <taxon>Bacteria</taxon>
        <taxon>Bacillati</taxon>
        <taxon>Bacillota</taxon>
        <taxon>Clostridia</taxon>
        <taxon>Eubacteriales</taxon>
        <taxon>Oscillospiraceae</taxon>
        <taxon>Ruminiclostridium</taxon>
    </lineage>
</organism>
<evidence type="ECO:0000313" key="4">
    <source>
        <dbReference type="EMBL" id="EGD45782.1"/>
    </source>
</evidence>
<evidence type="ECO:0000259" key="3">
    <source>
        <dbReference type="Pfam" id="PF01478"/>
    </source>
</evidence>
<sequence>MQDNSIGQGSLLFMLQSVLFVALLLIASVFDVKKRIIPDTVCIGVALTGLMIFEPSRLLGCFSAIPFFIAALMNGKIGGGDIKLTAAAGIVLGIGGGIAAMIIGLTAMLLFYAAYAITQRLRKRERKRAFPLAPFLSIGCITAYLISTGGITL</sequence>
<keyword evidence="2" id="KW-0472">Membrane</keyword>
<dbReference type="OrthoDB" id="9789291at2"/>
<dbReference type="GO" id="GO:0006465">
    <property type="term" value="P:signal peptide processing"/>
    <property type="evidence" value="ECO:0007669"/>
    <property type="project" value="TreeGrafter"/>
</dbReference>
<dbReference type="InterPro" id="IPR000045">
    <property type="entry name" value="Prepilin_IV_endopep_pep"/>
</dbReference>
<dbReference type="PANTHER" id="PTHR30487">
    <property type="entry name" value="TYPE 4 PREPILIN-LIKE PROTEINS LEADER PEPTIDE-PROCESSING ENZYME"/>
    <property type="match status" value="1"/>
</dbReference>
<dbReference type="Gene3D" id="1.20.120.1220">
    <property type="match status" value="1"/>
</dbReference>
<feature type="domain" description="Prepilin type IV endopeptidase peptidase" evidence="3">
    <location>
        <begin position="19"/>
        <end position="111"/>
    </location>
</feature>
<dbReference type="Pfam" id="PF01478">
    <property type="entry name" value="Peptidase_A24"/>
    <property type="match status" value="1"/>
</dbReference>
<keyword evidence="2" id="KW-1133">Transmembrane helix</keyword>